<evidence type="ECO:0000313" key="4">
    <source>
        <dbReference type="EMBL" id="KAF4116543.1"/>
    </source>
</evidence>
<sequence>MDPFVSSAPRDGLVGRCHLVEIKVNGVSVRCLVDTGSQVTLFSESLSKDLFDAHHLPGAEVPWLTLRGANGLNIPISDTNREARVGACRHRLSAVRVTSSQPDREGVGRVACRCAVSIPAQSEAVVWVRLPERAYSPEECVLVEPHWECQTVEVARGLTVARRGRVAVKVREEQEVRFCQVSATVVEVGLAEKESRPGPTAQGMPGHLQSESLEGEGLTKEQTCKLQSLLAKEGGTSGPEPEEGLMVGVVEAPGARAEGIPANWGWDPHRWRERQEQDEGLATLWTYLERNKFPGVEERQGHPVRVKKLLGQWKRLKLRDGVICRSVLDSRTHEMVSQVVVPAAQIQPLLQAYHDQLGHQGQERTVSLLRRHFFWSVTEAPATTTEWVHRHHRQLHSAYEKVSKHLDVAAKKNKRLYDRTAEAPCYPENGGLTSPFTPSDQREDWPVRILHEICRPCPNYPRQATEAPPAPVAPAPPWVGWVGLCSLEPLLLNQGKKNPLLPLDAPNGRPEEYLLPGMENGSLDPVLGTRTDPVGEDVTG</sequence>
<dbReference type="InterPro" id="IPR041588">
    <property type="entry name" value="Integrase_H2C2"/>
</dbReference>
<dbReference type="GO" id="GO:0004190">
    <property type="term" value="F:aspartic-type endopeptidase activity"/>
    <property type="evidence" value="ECO:0007669"/>
    <property type="project" value="InterPro"/>
</dbReference>
<dbReference type="Proteomes" id="UP000579812">
    <property type="component" value="Unassembled WGS sequence"/>
</dbReference>
<protein>
    <recommendedName>
        <fullName evidence="1">Gypsy retrotransposon integrase-like protein 1</fullName>
    </recommendedName>
</protein>
<dbReference type="Gene3D" id="2.40.70.10">
    <property type="entry name" value="Acid Proteases"/>
    <property type="match status" value="1"/>
</dbReference>
<dbReference type="InterPro" id="IPR021109">
    <property type="entry name" value="Peptidase_aspartic_dom_sf"/>
</dbReference>
<evidence type="ECO:0000313" key="5">
    <source>
        <dbReference type="Proteomes" id="UP000579812"/>
    </source>
</evidence>
<evidence type="ECO:0000259" key="3">
    <source>
        <dbReference type="Pfam" id="PF17921"/>
    </source>
</evidence>
<feature type="region of interest" description="Disordered" evidence="2">
    <location>
        <begin position="518"/>
        <end position="540"/>
    </location>
</feature>
<reference evidence="4 5" key="1">
    <citation type="submission" date="2020-04" db="EMBL/GenBank/DDBJ databases">
        <title>Chromosome-level genome assembly of a cyprinid fish Onychostoma macrolepis by integration of Nanopore Sequencing, Bionano and Hi-C technology.</title>
        <authorList>
            <person name="Wang D."/>
        </authorList>
    </citation>
    <scope>NUCLEOTIDE SEQUENCE [LARGE SCALE GENOMIC DNA]</scope>
    <source>
        <strain evidence="4">SWU-2019</strain>
        <tissue evidence="4">Muscle</tissue>
    </source>
</reference>
<accession>A0A7J6DB59</accession>
<dbReference type="SUPFAM" id="SSF50630">
    <property type="entry name" value="Acid proteases"/>
    <property type="match status" value="1"/>
</dbReference>
<keyword evidence="5" id="KW-1185">Reference proteome</keyword>
<dbReference type="CDD" id="cd00303">
    <property type="entry name" value="retropepsin_like"/>
    <property type="match status" value="1"/>
</dbReference>
<name>A0A7J6DB59_9TELE</name>
<evidence type="ECO:0000256" key="1">
    <source>
        <dbReference type="ARBA" id="ARBA00039658"/>
    </source>
</evidence>
<proteinExistence type="predicted"/>
<dbReference type="InterPro" id="IPR001969">
    <property type="entry name" value="Aspartic_peptidase_AS"/>
</dbReference>
<comment type="caution">
    <text evidence="4">The sequence shown here is derived from an EMBL/GenBank/DDBJ whole genome shotgun (WGS) entry which is preliminary data.</text>
</comment>
<dbReference type="PROSITE" id="PS00141">
    <property type="entry name" value="ASP_PROTEASE"/>
    <property type="match status" value="1"/>
</dbReference>
<dbReference type="GO" id="GO:0006508">
    <property type="term" value="P:proteolysis"/>
    <property type="evidence" value="ECO:0007669"/>
    <property type="project" value="InterPro"/>
</dbReference>
<dbReference type="EMBL" id="JAAMOB010000003">
    <property type="protein sequence ID" value="KAF4116543.1"/>
    <property type="molecule type" value="Genomic_DNA"/>
</dbReference>
<dbReference type="FunFam" id="1.10.340.70:FF:000001">
    <property type="entry name" value="Retrovirus-related Pol polyprotein from transposon gypsy-like Protein"/>
    <property type="match status" value="1"/>
</dbReference>
<feature type="region of interest" description="Disordered" evidence="2">
    <location>
        <begin position="192"/>
        <end position="217"/>
    </location>
</feature>
<evidence type="ECO:0000256" key="2">
    <source>
        <dbReference type="SAM" id="MobiDB-lite"/>
    </source>
</evidence>
<organism evidence="4 5">
    <name type="scientific">Onychostoma macrolepis</name>
    <dbReference type="NCBI Taxonomy" id="369639"/>
    <lineage>
        <taxon>Eukaryota</taxon>
        <taxon>Metazoa</taxon>
        <taxon>Chordata</taxon>
        <taxon>Craniata</taxon>
        <taxon>Vertebrata</taxon>
        <taxon>Euteleostomi</taxon>
        <taxon>Actinopterygii</taxon>
        <taxon>Neopterygii</taxon>
        <taxon>Teleostei</taxon>
        <taxon>Ostariophysi</taxon>
        <taxon>Cypriniformes</taxon>
        <taxon>Cyprinidae</taxon>
        <taxon>Acrossocheilinae</taxon>
        <taxon>Onychostoma</taxon>
    </lineage>
</organism>
<dbReference type="AlphaFoldDB" id="A0A7J6DB59"/>
<gene>
    <name evidence="4" type="ORF">G5714_004032</name>
</gene>
<dbReference type="Pfam" id="PF17921">
    <property type="entry name" value="Integrase_H2C2"/>
    <property type="match status" value="1"/>
</dbReference>
<dbReference type="Gene3D" id="1.10.340.70">
    <property type="match status" value="1"/>
</dbReference>
<feature type="domain" description="Integrase zinc-binding" evidence="3">
    <location>
        <begin position="341"/>
        <end position="376"/>
    </location>
</feature>